<accession>A0A9N9RPW4</accession>
<dbReference type="Gene3D" id="3.80.10.10">
    <property type="entry name" value="Ribonuclease Inhibitor"/>
    <property type="match status" value="1"/>
</dbReference>
<dbReference type="EMBL" id="OU895877">
    <property type="protein sequence ID" value="CAG9800985.1"/>
    <property type="molecule type" value="Genomic_DNA"/>
</dbReference>
<dbReference type="InterPro" id="IPR032675">
    <property type="entry name" value="LRR_dom_sf"/>
</dbReference>
<organism evidence="1 2">
    <name type="scientific">Chironomus riparius</name>
    <dbReference type="NCBI Taxonomy" id="315576"/>
    <lineage>
        <taxon>Eukaryota</taxon>
        <taxon>Metazoa</taxon>
        <taxon>Ecdysozoa</taxon>
        <taxon>Arthropoda</taxon>
        <taxon>Hexapoda</taxon>
        <taxon>Insecta</taxon>
        <taxon>Pterygota</taxon>
        <taxon>Neoptera</taxon>
        <taxon>Endopterygota</taxon>
        <taxon>Diptera</taxon>
        <taxon>Nematocera</taxon>
        <taxon>Chironomoidea</taxon>
        <taxon>Chironomidae</taxon>
        <taxon>Chironominae</taxon>
        <taxon>Chironomus</taxon>
    </lineage>
</organism>
<dbReference type="AlphaFoldDB" id="A0A9N9RPW4"/>
<name>A0A9N9RPW4_9DIPT</name>
<dbReference type="OrthoDB" id="1708588at2759"/>
<proteinExistence type="predicted"/>
<evidence type="ECO:0000313" key="1">
    <source>
        <dbReference type="EMBL" id="CAG9800985.1"/>
    </source>
</evidence>
<dbReference type="Proteomes" id="UP001153620">
    <property type="component" value="Chromosome 1"/>
</dbReference>
<dbReference type="SUPFAM" id="SSF52047">
    <property type="entry name" value="RNI-like"/>
    <property type="match status" value="1"/>
</dbReference>
<evidence type="ECO:0008006" key="3">
    <source>
        <dbReference type="Google" id="ProtNLM"/>
    </source>
</evidence>
<reference evidence="1" key="2">
    <citation type="submission" date="2022-10" db="EMBL/GenBank/DDBJ databases">
        <authorList>
            <consortium name="ENA_rothamsted_submissions"/>
            <consortium name="culmorum"/>
            <person name="King R."/>
        </authorList>
    </citation>
    <scope>NUCLEOTIDE SEQUENCE</scope>
</reference>
<keyword evidence="2" id="KW-1185">Reference proteome</keyword>
<reference evidence="1" key="1">
    <citation type="submission" date="2022-01" db="EMBL/GenBank/DDBJ databases">
        <authorList>
            <person name="King R."/>
        </authorList>
    </citation>
    <scope>NUCLEOTIDE SEQUENCE</scope>
</reference>
<gene>
    <name evidence="1" type="ORF">CHIRRI_LOCUS3922</name>
</gene>
<sequence>MLRNRITNSIFVLRNRNFSVSSSLSTDKQNVPSYRQLSEVQKRKLDEDKEKLIWRNKPLDQPYAFKSKFNVFGGDELEPSSLSMLVQPIDASPRGIKKWWKDYKVRKERFSQQFIPERHEILGSDLAAAHFLLFRKGKVKFIGQDWLEMNTEKDLMVPLPNKFNPHYEIEAIKCDNMVLYYEGLENIRRLRKLRYLSFKNVKTFDDWCLDRVSGSEFEKLEVLDISDTNVTANGLQALYRISSLKKLIVTHPETENPQWTLTLAMLQDIFPSLEISSSNQI</sequence>
<protein>
    <recommendedName>
        <fullName evidence="3">Mitochondrial ATP synthase regulatory component factor B</fullName>
    </recommendedName>
</protein>
<evidence type="ECO:0000313" key="2">
    <source>
        <dbReference type="Proteomes" id="UP001153620"/>
    </source>
</evidence>